<protein>
    <recommendedName>
        <fullName evidence="1">Cytochrome c oxidase subunit 1</fullName>
        <ecNumber evidence="1">7.1.1.9</ecNumber>
    </recommendedName>
</protein>
<evidence type="ECO:0000256" key="2">
    <source>
        <dbReference type="SAM" id="Phobius"/>
    </source>
</evidence>
<comment type="catalytic activity">
    <reaction evidence="1">
        <text>4 Fe(II)-[cytochrome c] + O2 + 8 H(+)(in) = 4 Fe(III)-[cytochrome c] + 2 H2O + 4 H(+)(out)</text>
        <dbReference type="Rhea" id="RHEA:11436"/>
        <dbReference type="Rhea" id="RHEA-COMP:10350"/>
        <dbReference type="Rhea" id="RHEA-COMP:14399"/>
        <dbReference type="ChEBI" id="CHEBI:15377"/>
        <dbReference type="ChEBI" id="CHEBI:15378"/>
        <dbReference type="ChEBI" id="CHEBI:15379"/>
        <dbReference type="ChEBI" id="CHEBI:29033"/>
        <dbReference type="ChEBI" id="CHEBI:29034"/>
        <dbReference type="EC" id="7.1.1.9"/>
    </reaction>
</comment>
<feature type="transmembrane region" description="Helical" evidence="2">
    <location>
        <begin position="117"/>
        <end position="136"/>
    </location>
</feature>
<dbReference type="PANTHER" id="PTHR10422">
    <property type="entry name" value="CYTOCHROME C OXIDASE SUBUNIT 1"/>
    <property type="match status" value="1"/>
</dbReference>
<reference evidence="4" key="1">
    <citation type="journal article" date="2008" name="FEMS Yeast Res.">
        <title>Complete mitochondrial genome sequence of the wine yeast Candida zemplinina: intraspecies distribution of a novel group-IIB1 intron with eubacterial affiliations.</title>
        <authorList>
            <person name="Pramateftaki P.V."/>
            <person name="Kouvelis V.N."/>
            <person name="Lanaridis P."/>
            <person name="Typas M.A."/>
        </authorList>
    </citation>
    <scope>NUCLEOTIDE SEQUENCE</scope>
    <source>
        <strain evidence="4">CECT 11046</strain>
    </source>
</reference>
<keyword evidence="1" id="KW-0249">Electron transport</keyword>
<evidence type="ECO:0000259" key="3">
    <source>
        <dbReference type="PROSITE" id="PS50855"/>
    </source>
</evidence>
<keyword evidence="2" id="KW-1133">Transmembrane helix</keyword>
<keyword evidence="1" id="KW-0186">Copper</keyword>
<proteinExistence type="inferred from homology"/>
<keyword evidence="1 2" id="KW-0472">Membrane</keyword>
<dbReference type="Pfam" id="PF00115">
    <property type="entry name" value="COX1"/>
    <property type="match status" value="1"/>
</dbReference>
<comment type="similarity">
    <text evidence="1">Belongs to the heme-copper respiratory oxidase family.</text>
</comment>
<keyword evidence="1" id="KW-0679">Respiratory chain</keyword>
<dbReference type="GO" id="GO:0006123">
    <property type="term" value="P:mitochondrial electron transport, cytochrome c to oxygen"/>
    <property type="evidence" value="ECO:0007669"/>
    <property type="project" value="TreeGrafter"/>
</dbReference>
<sequence length="206" mass="23533">MNINLINNYVGPTKGYHWVESWLFSTNCQNMSILYGMFSLFSGLVGLSLSVLMRIELSSPNPQMLMHNGQLWNVLMTAHALFMVFYLVMPMTMGALANYLVPLQMGSNDTAFPRMNNLAFVVLLPSMLFAVLSCLIDEGPGSGWTLKMWRSKMLTDAKKTSPLFRNLLNYSLILLQTVKKFNPMNYSYWSNLWNKSNTILNPYLMI</sequence>
<keyword evidence="1" id="KW-0999">Mitochondrion inner membrane</keyword>
<dbReference type="GO" id="GO:0015990">
    <property type="term" value="P:electron transport coupled proton transport"/>
    <property type="evidence" value="ECO:0007669"/>
    <property type="project" value="TreeGrafter"/>
</dbReference>
<evidence type="ECO:0000313" key="4">
    <source>
        <dbReference type="EMBL" id="AAR10351.2"/>
    </source>
</evidence>
<dbReference type="InterPro" id="IPR036927">
    <property type="entry name" value="Cyt_c_oxase-like_su1_sf"/>
</dbReference>
<dbReference type="InterPro" id="IPR023616">
    <property type="entry name" value="Cyt_c_oxase-like_su1_dom"/>
</dbReference>
<comment type="function">
    <text evidence="1">Component of the cytochrome c oxidase, the last enzyme in the mitochondrial electron transport chain which drives oxidative phosphorylation. The respiratory chain contains 3 multisubunit complexes succinate dehydrogenase (complex II, CII), ubiquinol-cytochrome c oxidoreductase (cytochrome b-c1 complex, complex III, CIII) and cytochrome c oxidase (complex IV, CIV), that cooperate to transfer electrons derived from NADH and succinate to molecular oxygen, creating an electrochemical gradient over the inner membrane that drives transmembrane transport and the ATP synthase. Cytochrome c oxidase is the component of the respiratory chain that catalyzes the reduction of oxygen to water. Electrons originating from reduced cytochrome c in the intermembrane space (IMS) are transferred via the dinuclear copper A center (CU(A)) of subunit 2 and heme A of subunit 1 to the active site in subunit 1, a binuclear center (BNC) formed by heme A3 and copper B (CU(B)). The BNC reduces molecular oxygen to 2 water molecules using 4 electrons from cytochrome c in the IMS and 4 protons from the mitochondrial matrix.</text>
</comment>
<feature type="transmembrane region" description="Helical" evidence="2">
    <location>
        <begin position="33"/>
        <end position="53"/>
    </location>
</feature>
<gene>
    <name evidence="4" type="primary">cox1-i1a</name>
</gene>
<dbReference type="GO" id="GO:0020037">
    <property type="term" value="F:heme binding"/>
    <property type="evidence" value="ECO:0007669"/>
    <property type="project" value="InterPro"/>
</dbReference>
<keyword evidence="1 2" id="KW-0812">Transmembrane</keyword>
<dbReference type="PANTHER" id="PTHR10422:SF18">
    <property type="entry name" value="CYTOCHROME C OXIDASE SUBUNIT 1"/>
    <property type="match status" value="1"/>
</dbReference>
<dbReference type="GO" id="GO:0046872">
    <property type="term" value="F:metal ion binding"/>
    <property type="evidence" value="ECO:0007669"/>
    <property type="project" value="UniProtKB-KW"/>
</dbReference>
<feature type="transmembrane region" description="Helical" evidence="2">
    <location>
        <begin position="74"/>
        <end position="97"/>
    </location>
</feature>
<organism evidence="4">
    <name type="scientific">Starmerella bacillaris</name>
    <name type="common">Yeast</name>
    <name type="synonym">Candida zemplinina</name>
    <dbReference type="NCBI Taxonomy" id="1247836"/>
    <lineage>
        <taxon>Eukaryota</taxon>
        <taxon>Fungi</taxon>
        <taxon>Dikarya</taxon>
        <taxon>Ascomycota</taxon>
        <taxon>Saccharomycotina</taxon>
        <taxon>Dipodascomycetes</taxon>
        <taxon>Dipodascales</taxon>
        <taxon>Trichomonascaceae</taxon>
        <taxon>Starmerella</taxon>
    </lineage>
</organism>
<dbReference type="PROSITE" id="PS50855">
    <property type="entry name" value="COX1"/>
    <property type="match status" value="1"/>
</dbReference>
<comment type="pathway">
    <text evidence="1">Energy metabolism; oxidative phosphorylation.</text>
</comment>
<geneLocation type="mitochondrion" evidence="4"/>
<evidence type="ECO:0000256" key="1">
    <source>
        <dbReference type="RuleBase" id="RU000369"/>
    </source>
</evidence>
<keyword evidence="1" id="KW-0813">Transport</keyword>
<keyword evidence="1" id="KW-0349">Heme</keyword>
<dbReference type="GO" id="GO:0005743">
    <property type="term" value="C:mitochondrial inner membrane"/>
    <property type="evidence" value="ECO:0007669"/>
    <property type="project" value="UniProtKB-SubCell"/>
</dbReference>
<dbReference type="EC" id="7.1.1.9" evidence="1"/>
<accession>Q6ED49</accession>
<keyword evidence="1 4" id="KW-0496">Mitochondrion</keyword>
<dbReference type="SUPFAM" id="SSF81442">
    <property type="entry name" value="Cytochrome c oxidase subunit I-like"/>
    <property type="match status" value="1"/>
</dbReference>
<dbReference type="UniPathway" id="UPA00705"/>
<dbReference type="GeneID" id="2886006"/>
<dbReference type="GO" id="GO:0004129">
    <property type="term" value="F:cytochrome-c oxidase activity"/>
    <property type="evidence" value="ECO:0007669"/>
    <property type="project" value="UniProtKB-EC"/>
</dbReference>
<name>Q6ED49_STABA</name>
<keyword evidence="1" id="KW-0479">Metal-binding</keyword>
<keyword evidence="1" id="KW-0408">Iron</keyword>
<dbReference type="PRINTS" id="PR01165">
    <property type="entry name" value="CYCOXIDASEI"/>
</dbReference>
<dbReference type="RefSeq" id="YP_052720.2">
    <property type="nucleotide sequence ID" value="NC_005972.1"/>
</dbReference>
<dbReference type="EMBL" id="AY445918">
    <property type="protein sequence ID" value="AAR10351.2"/>
    <property type="molecule type" value="Genomic_DNA"/>
</dbReference>
<comment type="subcellular location">
    <subcellularLocation>
        <location evidence="1">Mitochondrion inner membrane</location>
        <topology evidence="1">Multi-pass membrane protein</topology>
    </subcellularLocation>
</comment>
<dbReference type="AlphaFoldDB" id="Q6ED49"/>
<feature type="domain" description="Cytochrome oxidase subunit I profile" evidence="3">
    <location>
        <begin position="16"/>
        <end position="163"/>
    </location>
</feature>
<dbReference type="InterPro" id="IPR000883">
    <property type="entry name" value="Cyt_C_Oxase_1"/>
</dbReference>
<dbReference type="Gene3D" id="1.20.210.10">
    <property type="entry name" value="Cytochrome c oxidase-like, subunit I domain"/>
    <property type="match status" value="1"/>
</dbReference>